<sequence length="454" mass="50236">MRAAVYLRISQDRTGQELGVDRQREDCVALIRSRGDQLVGEFVDNDTPAKGVGKRDEYARLLEAVQRGEIDRIYVWSQGRLWRNRVERAQGFEILRDARVSLVQVKGPEVDMTTAMGRMIAGIIGEFDTGENEIKSERQVREARQRADRGLPPTGRRAFGYDGVELVEGEAQAVRDAYSQLLDGKTLTSIAAGLTAAGWTTTVGKPWNTTGLRSMLLNPRYAGQRWHLGEYRGAGAWPALVDEATFEAARSILSTPGRRPAGDNALRWLGSGYYLCGRCTADVAMKATYRGIVSRGTQARIYKCPACSITRVAEPVDHYVTLVVLERLRRPDLADLLAAPAADLRPLQEEAKQLRDRRKAVPRLFALGTLTEAEAAETRQIIDDRLAEIRATFAGAGRKPALGEVLDADDPGQAWLDLGNVRRQQSVLRELMTVRLLPVGPGRKPFDPSTVDIT</sequence>
<dbReference type="Gene3D" id="3.90.1750.20">
    <property type="entry name" value="Putative Large Serine Recombinase, Chain B, Domain 2"/>
    <property type="match status" value="1"/>
</dbReference>
<dbReference type="Proteomes" id="UP001523216">
    <property type="component" value="Unassembled WGS sequence"/>
</dbReference>
<dbReference type="SMART" id="SM00857">
    <property type="entry name" value="Resolvase"/>
    <property type="match status" value="1"/>
</dbReference>
<evidence type="ECO:0000313" key="3">
    <source>
        <dbReference type="EMBL" id="MCM4080422.1"/>
    </source>
</evidence>
<dbReference type="InterPro" id="IPR038109">
    <property type="entry name" value="DNA_bind_recomb_sf"/>
</dbReference>
<comment type="caution">
    <text evidence="3">The sequence shown here is derived from an EMBL/GenBank/DDBJ whole genome shotgun (WGS) entry which is preliminary data.</text>
</comment>
<reference evidence="3 4" key="1">
    <citation type="submission" date="2022-06" db="EMBL/GenBank/DDBJ databases">
        <title>Actinoplanes abujensis sp. nov., isolated from Nigerian arid soil.</title>
        <authorList>
            <person name="Ding P."/>
        </authorList>
    </citation>
    <scope>NUCLEOTIDE SEQUENCE [LARGE SCALE GENOMIC DNA]</scope>
    <source>
        <strain evidence="4">TRM88002</strain>
    </source>
</reference>
<dbReference type="InterPro" id="IPR050639">
    <property type="entry name" value="SSR_resolvase"/>
</dbReference>
<dbReference type="PROSITE" id="PS51737">
    <property type="entry name" value="RECOMBINASE_DNA_BIND"/>
    <property type="match status" value="1"/>
</dbReference>
<dbReference type="Pfam" id="PF00239">
    <property type="entry name" value="Resolvase"/>
    <property type="match status" value="1"/>
</dbReference>
<gene>
    <name evidence="3" type="ORF">LXN57_22835</name>
</gene>
<dbReference type="Gene3D" id="3.40.50.1390">
    <property type="entry name" value="Resolvase, N-terminal catalytic domain"/>
    <property type="match status" value="1"/>
</dbReference>
<dbReference type="SUPFAM" id="SSF53041">
    <property type="entry name" value="Resolvase-like"/>
    <property type="match status" value="1"/>
</dbReference>
<dbReference type="PANTHER" id="PTHR30461">
    <property type="entry name" value="DNA-INVERTASE FROM LAMBDOID PROPHAGE"/>
    <property type="match status" value="1"/>
</dbReference>
<accession>A0ABT0Y302</accession>
<organism evidence="3 4">
    <name type="scientific">Paractinoplanes hotanensis</name>
    <dbReference type="NCBI Taxonomy" id="2906497"/>
    <lineage>
        <taxon>Bacteria</taxon>
        <taxon>Bacillati</taxon>
        <taxon>Actinomycetota</taxon>
        <taxon>Actinomycetes</taxon>
        <taxon>Micromonosporales</taxon>
        <taxon>Micromonosporaceae</taxon>
        <taxon>Paractinoplanes</taxon>
    </lineage>
</organism>
<protein>
    <submittedName>
        <fullName evidence="3">Recombinase family protein</fullName>
    </submittedName>
</protein>
<dbReference type="InterPro" id="IPR006119">
    <property type="entry name" value="Resolv_N"/>
</dbReference>
<feature type="domain" description="Recombinase" evidence="2">
    <location>
        <begin position="153"/>
        <end position="259"/>
    </location>
</feature>
<dbReference type="Pfam" id="PF07508">
    <property type="entry name" value="Recombinase"/>
    <property type="match status" value="1"/>
</dbReference>
<feature type="domain" description="Resolvase/invertase-type recombinase catalytic" evidence="1">
    <location>
        <begin position="2"/>
        <end position="150"/>
    </location>
</feature>
<dbReference type="PANTHER" id="PTHR30461:SF23">
    <property type="entry name" value="DNA RECOMBINASE-RELATED"/>
    <property type="match status" value="1"/>
</dbReference>
<dbReference type="InterPro" id="IPR036162">
    <property type="entry name" value="Resolvase-like_N_sf"/>
</dbReference>
<dbReference type="CDD" id="cd00338">
    <property type="entry name" value="Ser_Recombinase"/>
    <property type="match status" value="1"/>
</dbReference>
<evidence type="ECO:0000259" key="1">
    <source>
        <dbReference type="PROSITE" id="PS51736"/>
    </source>
</evidence>
<dbReference type="RefSeq" id="WP_251800212.1">
    <property type="nucleotide sequence ID" value="NZ_JAMQOL010000031.1"/>
</dbReference>
<evidence type="ECO:0000259" key="2">
    <source>
        <dbReference type="PROSITE" id="PS51737"/>
    </source>
</evidence>
<dbReference type="PROSITE" id="PS51736">
    <property type="entry name" value="RECOMBINASES_3"/>
    <property type="match status" value="1"/>
</dbReference>
<keyword evidence="4" id="KW-1185">Reference proteome</keyword>
<proteinExistence type="predicted"/>
<evidence type="ECO:0000313" key="4">
    <source>
        <dbReference type="Proteomes" id="UP001523216"/>
    </source>
</evidence>
<name>A0ABT0Y302_9ACTN</name>
<dbReference type="EMBL" id="JAMQOL010000031">
    <property type="protein sequence ID" value="MCM4080422.1"/>
    <property type="molecule type" value="Genomic_DNA"/>
</dbReference>
<dbReference type="InterPro" id="IPR011109">
    <property type="entry name" value="DNA_bind_recombinase_dom"/>
</dbReference>